<gene>
    <name evidence="1" type="ORF">BACOVA_00091</name>
</gene>
<proteinExistence type="predicted"/>
<dbReference type="Proteomes" id="UP000005475">
    <property type="component" value="Unassembled WGS sequence"/>
</dbReference>
<evidence type="ECO:0000313" key="2">
    <source>
        <dbReference type="Proteomes" id="UP000005475"/>
    </source>
</evidence>
<evidence type="ECO:0000313" key="1">
    <source>
        <dbReference type="EMBL" id="EDO14193.1"/>
    </source>
</evidence>
<dbReference type="EMBL" id="AAXF02000024">
    <property type="protein sequence ID" value="EDO14193.1"/>
    <property type="molecule type" value="Genomic_DNA"/>
</dbReference>
<name>A0AAN3DCY3_BACO1</name>
<protein>
    <submittedName>
        <fullName evidence="1">Uncharacterized protein</fullName>
    </submittedName>
</protein>
<organism evidence="1 2">
    <name type="scientific">Bacteroides ovatus (strain ATCC 8483 / DSM 1896 / JCM 5824 / BCRC 10623 / CCUG 4943 / NCTC 11153)</name>
    <dbReference type="NCBI Taxonomy" id="411476"/>
    <lineage>
        <taxon>Bacteria</taxon>
        <taxon>Pseudomonadati</taxon>
        <taxon>Bacteroidota</taxon>
        <taxon>Bacteroidia</taxon>
        <taxon>Bacteroidales</taxon>
        <taxon>Bacteroidaceae</taxon>
        <taxon>Bacteroides</taxon>
    </lineage>
</organism>
<accession>A0AAN3DCY3</accession>
<comment type="caution">
    <text evidence="1">The sequence shown here is derived from an EMBL/GenBank/DDBJ whole genome shotgun (WGS) entry which is preliminary data.</text>
</comment>
<reference evidence="1 2" key="1">
    <citation type="submission" date="2007-03" db="EMBL/GenBank/DDBJ databases">
        <authorList>
            <person name="Fulton L."/>
            <person name="Clifton S."/>
            <person name="Fulton B."/>
            <person name="Xu J."/>
            <person name="Minx P."/>
            <person name="Pepin K.H."/>
            <person name="Johnson M."/>
            <person name="Thiruvilangam P."/>
            <person name="Bhonagiri V."/>
            <person name="Nash W.E."/>
            <person name="Mardis E.R."/>
            <person name="Wilson R.K."/>
        </authorList>
    </citation>
    <scope>NUCLEOTIDE SEQUENCE [LARGE SCALE GENOMIC DNA]</scope>
    <source>
        <strain evidence="2">ATCC 8483 / DSM 1896 / JCM 5824 / BCRC 10623 / CCUG 4943 / NCTC 11153</strain>
    </source>
</reference>
<dbReference type="AlphaFoldDB" id="A0AAN3DCY3"/>
<sequence length="35" mass="4232">MNYTLWGIRKQVLFLWEEGVPVEESDSRLFFQSLL</sequence>
<reference evidence="2" key="2">
    <citation type="submission" date="2007-04" db="EMBL/GenBank/DDBJ databases">
        <title>Draft genome sequence of Bacteroides ovatus (ATCC 8483).</title>
        <authorList>
            <person name="Sudarsanam P."/>
            <person name="Ley R."/>
            <person name="Guruge J."/>
            <person name="Turnbaugh P.J."/>
            <person name="Mahowald M."/>
            <person name="Liep D."/>
            <person name="Gordon J."/>
        </authorList>
    </citation>
    <scope>NUCLEOTIDE SEQUENCE [LARGE SCALE GENOMIC DNA]</scope>
    <source>
        <strain evidence="2">ATCC 8483 / DSM 1896 / JCM 5824 / BCRC 10623 / CCUG 4943 / NCTC 11153</strain>
    </source>
</reference>